<organism evidence="1 2">
    <name type="scientific">Pelobium manganitolerans</name>
    <dbReference type="NCBI Taxonomy" id="1842495"/>
    <lineage>
        <taxon>Bacteria</taxon>
        <taxon>Pseudomonadati</taxon>
        <taxon>Bacteroidota</taxon>
        <taxon>Sphingobacteriia</taxon>
        <taxon>Sphingobacteriales</taxon>
        <taxon>Sphingobacteriaceae</taxon>
        <taxon>Pelobium</taxon>
    </lineage>
</organism>
<protein>
    <submittedName>
        <fullName evidence="1">Uncharacterized protein</fullName>
    </submittedName>
</protein>
<evidence type="ECO:0000313" key="1">
    <source>
        <dbReference type="EMBL" id="RKD16582.1"/>
    </source>
</evidence>
<gene>
    <name evidence="1" type="ORF">BCY91_17200</name>
</gene>
<proteinExistence type="predicted"/>
<name>A0A419S6C7_9SPHI</name>
<dbReference type="EMBL" id="MBTA01000015">
    <property type="protein sequence ID" value="RKD16582.1"/>
    <property type="molecule type" value="Genomic_DNA"/>
</dbReference>
<accession>A0A419S6C7</accession>
<evidence type="ECO:0000313" key="2">
    <source>
        <dbReference type="Proteomes" id="UP000283433"/>
    </source>
</evidence>
<dbReference type="AlphaFoldDB" id="A0A419S6C7"/>
<dbReference type="Proteomes" id="UP000283433">
    <property type="component" value="Unassembled WGS sequence"/>
</dbReference>
<sequence>MGRCVFFSIIFILILVSSVSSKNSFFLFSLFLKAKKQLGRLSILVGKTEIEIVLQFSFQLGV</sequence>
<comment type="caution">
    <text evidence="1">The sequence shown here is derived from an EMBL/GenBank/DDBJ whole genome shotgun (WGS) entry which is preliminary data.</text>
</comment>
<reference evidence="1 2" key="1">
    <citation type="submission" date="2016-07" db="EMBL/GenBank/DDBJ databases">
        <title>Genome of Pelobium manganitolerans.</title>
        <authorList>
            <person name="Wu S."/>
            <person name="Wang G."/>
        </authorList>
    </citation>
    <scope>NUCLEOTIDE SEQUENCE [LARGE SCALE GENOMIC DNA]</scope>
    <source>
        <strain evidence="1 2">YS-25</strain>
    </source>
</reference>
<keyword evidence="2" id="KW-1185">Reference proteome</keyword>